<evidence type="ECO:0000313" key="2">
    <source>
        <dbReference type="Proteomes" id="UP000887159"/>
    </source>
</evidence>
<reference evidence="1" key="1">
    <citation type="submission" date="2020-08" db="EMBL/GenBank/DDBJ databases">
        <title>Multicomponent nature underlies the extraordinary mechanical properties of spider dragline silk.</title>
        <authorList>
            <person name="Kono N."/>
            <person name="Nakamura H."/>
            <person name="Mori M."/>
            <person name="Yoshida Y."/>
            <person name="Ohtoshi R."/>
            <person name="Malay A.D."/>
            <person name="Moran D.A.P."/>
            <person name="Tomita M."/>
            <person name="Numata K."/>
            <person name="Arakawa K."/>
        </authorList>
    </citation>
    <scope>NUCLEOTIDE SEQUENCE</scope>
</reference>
<keyword evidence="2" id="KW-1185">Reference proteome</keyword>
<organism evidence="1 2">
    <name type="scientific">Trichonephila clavipes</name>
    <name type="common">Golden silk orbweaver</name>
    <name type="synonym">Nephila clavipes</name>
    <dbReference type="NCBI Taxonomy" id="2585209"/>
    <lineage>
        <taxon>Eukaryota</taxon>
        <taxon>Metazoa</taxon>
        <taxon>Ecdysozoa</taxon>
        <taxon>Arthropoda</taxon>
        <taxon>Chelicerata</taxon>
        <taxon>Arachnida</taxon>
        <taxon>Araneae</taxon>
        <taxon>Araneomorphae</taxon>
        <taxon>Entelegynae</taxon>
        <taxon>Araneoidea</taxon>
        <taxon>Nephilidae</taxon>
        <taxon>Trichonephila</taxon>
    </lineage>
</organism>
<comment type="caution">
    <text evidence="1">The sequence shown here is derived from an EMBL/GenBank/DDBJ whole genome shotgun (WGS) entry which is preliminary data.</text>
</comment>
<accession>A0A8X6SUI9</accession>
<proteinExistence type="predicted"/>
<protein>
    <submittedName>
        <fullName evidence="1">Uncharacterized protein</fullName>
    </submittedName>
</protein>
<name>A0A8X6SUI9_TRICX</name>
<gene>
    <name evidence="1" type="ORF">TNCV_209141</name>
</gene>
<dbReference type="AlphaFoldDB" id="A0A8X6SUI9"/>
<dbReference type="Proteomes" id="UP000887159">
    <property type="component" value="Unassembled WGS sequence"/>
</dbReference>
<sequence>MSCGLITSAGSGEYSPPIQFHDKIVKVEIGGVTIYSAFGEFRRAKSPVWCSRLRPMTGVLLAPCQDQFRGPRSDYVRQTLLCNGITVRSLSGSDPPKMSWRITDRSRST</sequence>
<dbReference type="EMBL" id="BMAU01021355">
    <property type="protein sequence ID" value="GFY20282.1"/>
    <property type="molecule type" value="Genomic_DNA"/>
</dbReference>
<evidence type="ECO:0000313" key="1">
    <source>
        <dbReference type="EMBL" id="GFY20282.1"/>
    </source>
</evidence>